<evidence type="ECO:0000256" key="1">
    <source>
        <dbReference type="ARBA" id="ARBA00012452"/>
    </source>
</evidence>
<accession>A0A512NKG7</accession>
<reference evidence="6 7" key="1">
    <citation type="submission" date="2019-07" db="EMBL/GenBank/DDBJ databases">
        <title>Whole genome shotgun sequence of Reyranella soli NBRC 108950.</title>
        <authorList>
            <person name="Hosoyama A."/>
            <person name="Uohara A."/>
            <person name="Ohji S."/>
            <person name="Ichikawa N."/>
        </authorList>
    </citation>
    <scope>NUCLEOTIDE SEQUENCE [LARGE SCALE GENOMIC DNA]</scope>
    <source>
        <strain evidence="6 7">NBRC 108950</strain>
    </source>
</reference>
<dbReference type="EC" id="2.5.1.18" evidence="1"/>
<dbReference type="GO" id="GO:0004601">
    <property type="term" value="F:peroxidase activity"/>
    <property type="evidence" value="ECO:0007669"/>
    <property type="project" value="UniProtKB-ARBA"/>
</dbReference>
<feature type="domain" description="GST N-terminal" evidence="4">
    <location>
        <begin position="1"/>
        <end position="81"/>
    </location>
</feature>
<evidence type="ECO:0000256" key="3">
    <source>
        <dbReference type="ARBA" id="ARBA00047960"/>
    </source>
</evidence>
<keyword evidence="7" id="KW-1185">Reference proteome</keyword>
<dbReference type="Gene3D" id="3.40.30.10">
    <property type="entry name" value="Glutaredoxin"/>
    <property type="match status" value="1"/>
</dbReference>
<dbReference type="EMBL" id="BKAJ01000131">
    <property type="protein sequence ID" value="GEP59444.1"/>
    <property type="molecule type" value="Genomic_DNA"/>
</dbReference>
<dbReference type="PROSITE" id="PS50404">
    <property type="entry name" value="GST_NTER"/>
    <property type="match status" value="1"/>
</dbReference>
<feature type="domain" description="GST C-terminal" evidence="5">
    <location>
        <begin position="89"/>
        <end position="210"/>
    </location>
</feature>
<dbReference type="OrthoDB" id="9810080at2"/>
<dbReference type="FunFam" id="3.40.30.10:FF:000156">
    <property type="entry name" value="Glutathione S-transferase 1"/>
    <property type="match status" value="1"/>
</dbReference>
<evidence type="ECO:0000259" key="4">
    <source>
        <dbReference type="PROSITE" id="PS50404"/>
    </source>
</evidence>
<gene>
    <name evidence="6" type="ORF">RSO01_66100</name>
</gene>
<comment type="catalytic activity">
    <reaction evidence="3">
        <text>RX + glutathione = an S-substituted glutathione + a halide anion + H(+)</text>
        <dbReference type="Rhea" id="RHEA:16437"/>
        <dbReference type="ChEBI" id="CHEBI:15378"/>
        <dbReference type="ChEBI" id="CHEBI:16042"/>
        <dbReference type="ChEBI" id="CHEBI:17792"/>
        <dbReference type="ChEBI" id="CHEBI:57925"/>
        <dbReference type="ChEBI" id="CHEBI:90779"/>
        <dbReference type="EC" id="2.5.1.18"/>
    </reaction>
</comment>
<protein>
    <recommendedName>
        <fullName evidence="1">glutathione transferase</fullName>
        <ecNumber evidence="1">2.5.1.18</ecNumber>
    </recommendedName>
</protein>
<dbReference type="Gene3D" id="1.20.1050.10">
    <property type="match status" value="1"/>
</dbReference>
<name>A0A512NKG7_9HYPH</name>
<dbReference type="GO" id="GO:0004364">
    <property type="term" value="F:glutathione transferase activity"/>
    <property type="evidence" value="ECO:0007669"/>
    <property type="project" value="UniProtKB-EC"/>
</dbReference>
<dbReference type="SFLD" id="SFLDG01150">
    <property type="entry name" value="Main.1:_Beta-like"/>
    <property type="match status" value="1"/>
</dbReference>
<dbReference type="InterPro" id="IPR036249">
    <property type="entry name" value="Thioredoxin-like_sf"/>
</dbReference>
<evidence type="ECO:0000256" key="2">
    <source>
        <dbReference type="ARBA" id="ARBA00022679"/>
    </source>
</evidence>
<dbReference type="AlphaFoldDB" id="A0A512NKG7"/>
<dbReference type="GO" id="GO:0005737">
    <property type="term" value="C:cytoplasm"/>
    <property type="evidence" value="ECO:0007669"/>
    <property type="project" value="UniProtKB-ARBA"/>
</dbReference>
<dbReference type="InterPro" id="IPR004045">
    <property type="entry name" value="Glutathione_S-Trfase_N"/>
</dbReference>
<dbReference type="InterPro" id="IPR004046">
    <property type="entry name" value="GST_C"/>
</dbReference>
<dbReference type="InterPro" id="IPR040079">
    <property type="entry name" value="Glutathione_S-Trfase"/>
</dbReference>
<dbReference type="InterPro" id="IPR036282">
    <property type="entry name" value="Glutathione-S-Trfase_C_sf"/>
</dbReference>
<dbReference type="CDD" id="cd03046">
    <property type="entry name" value="GST_N_GTT1_like"/>
    <property type="match status" value="1"/>
</dbReference>
<dbReference type="SUPFAM" id="SSF52833">
    <property type="entry name" value="Thioredoxin-like"/>
    <property type="match status" value="1"/>
</dbReference>
<dbReference type="InterPro" id="IPR010987">
    <property type="entry name" value="Glutathione-S-Trfase_C-like"/>
</dbReference>
<dbReference type="SUPFAM" id="SSF47616">
    <property type="entry name" value="GST C-terminal domain-like"/>
    <property type="match status" value="1"/>
</dbReference>
<dbReference type="Pfam" id="PF13409">
    <property type="entry name" value="GST_N_2"/>
    <property type="match status" value="1"/>
</dbReference>
<evidence type="ECO:0000313" key="7">
    <source>
        <dbReference type="Proteomes" id="UP000321058"/>
    </source>
</evidence>
<dbReference type="RefSeq" id="WP_147154824.1">
    <property type="nucleotide sequence ID" value="NZ_BKAJ01000131.1"/>
</dbReference>
<dbReference type="Pfam" id="PF14497">
    <property type="entry name" value="GST_C_3"/>
    <property type="match status" value="1"/>
</dbReference>
<dbReference type="SFLD" id="SFLDS00019">
    <property type="entry name" value="Glutathione_Transferase_(cytos"/>
    <property type="match status" value="1"/>
</dbReference>
<evidence type="ECO:0000259" key="5">
    <source>
        <dbReference type="PROSITE" id="PS50405"/>
    </source>
</evidence>
<dbReference type="PROSITE" id="PS50405">
    <property type="entry name" value="GST_CTER"/>
    <property type="match status" value="1"/>
</dbReference>
<keyword evidence="2 6" id="KW-0808">Transferase</keyword>
<dbReference type="PANTHER" id="PTHR44051">
    <property type="entry name" value="GLUTATHIONE S-TRANSFERASE-RELATED"/>
    <property type="match status" value="1"/>
</dbReference>
<dbReference type="PANTHER" id="PTHR44051:SF9">
    <property type="entry name" value="GLUTATHIONE S-TRANSFERASE 1"/>
    <property type="match status" value="1"/>
</dbReference>
<organism evidence="6 7">
    <name type="scientific">Reyranella soli</name>
    <dbReference type="NCBI Taxonomy" id="1230389"/>
    <lineage>
        <taxon>Bacteria</taxon>
        <taxon>Pseudomonadati</taxon>
        <taxon>Pseudomonadota</taxon>
        <taxon>Alphaproteobacteria</taxon>
        <taxon>Hyphomicrobiales</taxon>
        <taxon>Reyranellaceae</taxon>
        <taxon>Reyranella</taxon>
    </lineage>
</organism>
<dbReference type="CDD" id="cd03189">
    <property type="entry name" value="GST_C_GTT1_like"/>
    <property type="match status" value="1"/>
</dbReference>
<evidence type="ECO:0000313" key="6">
    <source>
        <dbReference type="EMBL" id="GEP59444.1"/>
    </source>
</evidence>
<sequence length="210" mass="23646">MIEIHHLNNSRSQRILWLREELGQPYKVVPDQRDATTRLAPPELKKVHPLGKSPVIVDDGRVVAETGAIIEYLVRKYDDGKPAPPVDPDSADYRAWLHWMHFVEGSAMLPLMLKLYVGRLGDAGKPLWPRIDSELKNHFDYMEGALGGNDYFVANRFSAADIHISFILDAGAARGPLSAYPRLTALHERLKARPAYKRAIEKGGPYELGR</sequence>
<proteinExistence type="predicted"/>
<dbReference type="Proteomes" id="UP000321058">
    <property type="component" value="Unassembled WGS sequence"/>
</dbReference>
<comment type="caution">
    <text evidence="6">The sequence shown here is derived from an EMBL/GenBank/DDBJ whole genome shotgun (WGS) entry which is preliminary data.</text>
</comment>
<dbReference type="SFLD" id="SFLDG00358">
    <property type="entry name" value="Main_(cytGST)"/>
    <property type="match status" value="1"/>
</dbReference>